<evidence type="ECO:0000313" key="3">
    <source>
        <dbReference type="EMBL" id="CRK48235.1"/>
    </source>
</evidence>
<name>A0A0G4NP43_VERLO</name>
<gene>
    <name evidence="3" type="ORF">BN1723_007920</name>
</gene>
<dbReference type="InterPro" id="IPR040719">
    <property type="entry name" value="DUF5597"/>
</dbReference>
<accession>A0A0G4NP43</accession>
<feature type="domain" description="DUF5597" evidence="2">
    <location>
        <begin position="728"/>
        <end position="856"/>
    </location>
</feature>
<feature type="compositionally biased region" description="Acidic residues" evidence="1">
    <location>
        <begin position="1089"/>
        <end position="1105"/>
    </location>
</feature>
<sequence>MLSIRSAARSAPRALGRLARQTPIVRPNSLFKTSSPLSAALRTQRASAFSTTVFRRAAESDEELAAKLESELQFEEEVKQNEQLPASVKDFLDNSPFELHDTPGKEDVKLTRTFGDEKITITFSIADLANYDPDMYEQDRALEDEDDIDASDIQNANKQANVPATGGARSAQAEEDLEVEEEEDLDDDAAPPTRLSIVVEKPGRSPGALNIDAVAQDGSIIVENMFYYEDAALATPTTPEGAQKKADVADVYPGPPFGSLDEDLQILMERYLEERGVTQALAVFAPDYVDVKEQKYHAEHQRIVDDLLEILYHLPQAVFDANGNIISLLRLLFLSNSHASPVVTCIVYHLHTMTAFEDTPVIRAPSLSSDKLPHLRRSDNGSTHLIVNGEPFLMLAGELGNSALSSARYMSEGHFDFSEFDRVLAGAREHNMHLVLLWFGTYKNGISTYAPSWVKRDVKRFPRVQVLQAGGVKKTIEMVSPFSEEACAADCRAFSELMRHLAQVDAEHNTVLMVQVENETGLLGDSRDRSHRANAAFEKPVPESLLKHLAAVDTHPTFKARYNNIPSSGDHSWSSVFGAGNNANEAFMAHHISTYIGRVAAAGKQHYNIPFYTNCWLNFDDPSELDTRDFPLVVGRGAAPGDYPSGGPCPHVLDIWRHNTPALDFLALDLYFHHYESVCKDYTQQGNPLFIPEQRRDANGARRSWLAFATYGALGTGPFGIDTGAEALGREYKLLAQTQEHLLAAGPADRFGFFFDEEPSPGSTERWTKVIGDFEVIVERCFVFGKQSSGAGMVIHKGNGKFLAVGRGFHVYFKSVRPEATFTGILHAEEKEVTETGELRTLRVFNGDETRSGEFLMMPNDDPDYGGFPIAVTIPERTSTASCIAKLCPLALYIPSLHQYIYNHPSHVITVFHSSNMLSIRSAARSAPRALGRLARQTPVARPNTLFKTSSPLSAALRTQRASAFSTTVFRRAADSDEELAAKLESELQFEEEVKQNEQLPASVKDFLDNSPFELHDTPGKEDVKLTRTFGDEKITITFSIADLANYDPDMYEQDRALEDEDDIDASDVQNANKQANVPATGGARSAQAEEDLEAEEEEDLDDDAAPPTRLSIVVEKPGRSPGALNIDAVAQDGSIIVENMFYYEDAALATPTTPEGAQKKADVYPGPPFGSLDEDLQILMERYLEERGVTQALAVFAPDYVDVKEQKEYVRWLSNVKDFISA</sequence>
<dbReference type="InterPro" id="IPR017853">
    <property type="entry name" value="GH"/>
</dbReference>
<feature type="region of interest" description="Disordered" evidence="1">
    <location>
        <begin position="1073"/>
        <end position="1107"/>
    </location>
</feature>
<dbReference type="SUPFAM" id="SSF51445">
    <property type="entry name" value="(Trans)glycosidases"/>
    <property type="match status" value="1"/>
</dbReference>
<evidence type="ECO:0000259" key="2">
    <source>
        <dbReference type="Pfam" id="PF18120"/>
    </source>
</evidence>
<dbReference type="SUPFAM" id="SSF54529">
    <property type="entry name" value="Mitochondrial glycoprotein MAM33-like"/>
    <property type="match status" value="2"/>
</dbReference>
<dbReference type="Gene3D" id="3.20.20.80">
    <property type="entry name" value="Glycosidases"/>
    <property type="match status" value="1"/>
</dbReference>
<dbReference type="Pfam" id="PF18120">
    <property type="entry name" value="DUF5597"/>
    <property type="match status" value="1"/>
</dbReference>
<proteinExistence type="predicted"/>
<dbReference type="Pfam" id="PF02330">
    <property type="entry name" value="MAM33"/>
    <property type="match status" value="2"/>
</dbReference>
<evidence type="ECO:0000256" key="1">
    <source>
        <dbReference type="SAM" id="MobiDB-lite"/>
    </source>
</evidence>
<dbReference type="Gene3D" id="3.10.280.10">
    <property type="entry name" value="Mitochondrial glycoprotein"/>
    <property type="match status" value="2"/>
</dbReference>
<dbReference type="Gene3D" id="2.60.220.20">
    <property type="entry name" value="putative beta-Galactosidase from caulobacter crescentus"/>
    <property type="match status" value="1"/>
</dbReference>
<feature type="compositionally biased region" description="Acidic residues" evidence="1">
    <location>
        <begin position="173"/>
        <end position="189"/>
    </location>
</feature>
<organism evidence="3 4">
    <name type="scientific">Verticillium longisporum</name>
    <name type="common">Verticillium dahliae var. longisporum</name>
    <dbReference type="NCBI Taxonomy" id="100787"/>
    <lineage>
        <taxon>Eukaryota</taxon>
        <taxon>Fungi</taxon>
        <taxon>Dikarya</taxon>
        <taxon>Ascomycota</taxon>
        <taxon>Pezizomycotina</taxon>
        <taxon>Sordariomycetes</taxon>
        <taxon>Hypocreomycetidae</taxon>
        <taxon>Glomerellales</taxon>
        <taxon>Plectosphaerellaceae</taxon>
        <taxon>Verticillium</taxon>
    </lineage>
</organism>
<feature type="region of interest" description="Disordered" evidence="1">
    <location>
        <begin position="157"/>
        <end position="190"/>
    </location>
</feature>
<dbReference type="GO" id="GO:0042256">
    <property type="term" value="P:cytosolic ribosome assembly"/>
    <property type="evidence" value="ECO:0007669"/>
    <property type="project" value="TreeGrafter"/>
</dbReference>
<dbReference type="InterPro" id="IPR003428">
    <property type="entry name" value="MAM33"/>
</dbReference>
<dbReference type="PANTHER" id="PTHR10826:SF1">
    <property type="entry name" value="COMPLEMENT COMPONENT 1 Q SUBCOMPONENT-BINDING PROTEIN, MITOCHONDRIAL"/>
    <property type="match status" value="1"/>
</dbReference>
<dbReference type="AlphaFoldDB" id="A0A0G4NP43"/>
<dbReference type="InterPro" id="IPR036561">
    <property type="entry name" value="MAM33_sf"/>
</dbReference>
<protein>
    <recommendedName>
        <fullName evidence="2">DUF5597 domain-containing protein</fullName>
    </recommendedName>
</protein>
<evidence type="ECO:0000313" key="4">
    <source>
        <dbReference type="Proteomes" id="UP000045706"/>
    </source>
</evidence>
<dbReference type="PANTHER" id="PTHR10826">
    <property type="entry name" value="COMPLEMENT COMPONENT 1"/>
    <property type="match status" value="1"/>
</dbReference>
<dbReference type="GO" id="GO:0005759">
    <property type="term" value="C:mitochondrial matrix"/>
    <property type="evidence" value="ECO:0007669"/>
    <property type="project" value="InterPro"/>
</dbReference>
<dbReference type="Proteomes" id="UP000045706">
    <property type="component" value="Unassembled WGS sequence"/>
</dbReference>
<dbReference type="EMBL" id="CVQI01037273">
    <property type="protein sequence ID" value="CRK48235.1"/>
    <property type="molecule type" value="Genomic_DNA"/>
</dbReference>
<reference evidence="4" key="1">
    <citation type="submission" date="2015-05" db="EMBL/GenBank/DDBJ databases">
        <authorList>
            <person name="Fogelqvist Johan"/>
        </authorList>
    </citation>
    <scope>NUCLEOTIDE SEQUENCE [LARGE SCALE GENOMIC DNA]</scope>
</reference>